<sequence>MLPASNVTFIALYETKTTQTEKYKFTTELCLAKSWN</sequence>
<dbReference type="VEuPathDB" id="FungiDB:BLGHR1_14870"/>
<evidence type="ECO:0000313" key="2">
    <source>
        <dbReference type="Proteomes" id="UP000275772"/>
    </source>
</evidence>
<gene>
    <name evidence="1" type="ORF">BLGHR1_14870</name>
</gene>
<name>A0A383UWW1_BLUHO</name>
<organism evidence="1 2">
    <name type="scientific">Blumeria hordei</name>
    <name type="common">Barley powdery mildew</name>
    <name type="synonym">Blumeria graminis f. sp. hordei</name>
    <dbReference type="NCBI Taxonomy" id="2867405"/>
    <lineage>
        <taxon>Eukaryota</taxon>
        <taxon>Fungi</taxon>
        <taxon>Dikarya</taxon>
        <taxon>Ascomycota</taxon>
        <taxon>Pezizomycotina</taxon>
        <taxon>Leotiomycetes</taxon>
        <taxon>Erysiphales</taxon>
        <taxon>Erysiphaceae</taxon>
        <taxon>Blumeria</taxon>
    </lineage>
</organism>
<dbReference type="EMBL" id="UNSH01000064">
    <property type="protein sequence ID" value="SZF04075.1"/>
    <property type="molecule type" value="Genomic_DNA"/>
</dbReference>
<protein>
    <submittedName>
        <fullName evidence="1">Uncharacterized protein</fullName>
    </submittedName>
</protein>
<proteinExistence type="predicted"/>
<dbReference type="Proteomes" id="UP000275772">
    <property type="component" value="Unassembled WGS sequence"/>
</dbReference>
<accession>A0A383UWW1</accession>
<dbReference type="AlphaFoldDB" id="A0A383UWW1"/>
<evidence type="ECO:0000313" key="1">
    <source>
        <dbReference type="EMBL" id="SZF04075.1"/>
    </source>
</evidence>
<reference evidence="1 2" key="1">
    <citation type="submission" date="2017-11" db="EMBL/GenBank/DDBJ databases">
        <authorList>
            <person name="Kracher B."/>
        </authorList>
    </citation>
    <scope>NUCLEOTIDE SEQUENCE [LARGE SCALE GENOMIC DNA]</scope>
    <source>
        <strain evidence="1 2">RACE1</strain>
    </source>
</reference>